<dbReference type="InterPro" id="IPR019775">
    <property type="entry name" value="WD40_repeat_CS"/>
</dbReference>
<dbReference type="PROSITE" id="PS00678">
    <property type="entry name" value="WD_REPEATS_1"/>
    <property type="match status" value="1"/>
</dbReference>
<feature type="repeat" description="WD" evidence="3">
    <location>
        <begin position="370"/>
        <end position="394"/>
    </location>
</feature>
<evidence type="ECO:0000313" key="6">
    <source>
        <dbReference type="Proteomes" id="UP000198341"/>
    </source>
</evidence>
<dbReference type="PANTHER" id="PTHR10971">
    <property type="entry name" value="MRNA EXPORT FACTOR AND BUB3"/>
    <property type="match status" value="1"/>
</dbReference>
<dbReference type="PROSITE" id="PS50082">
    <property type="entry name" value="WD_REPEATS_2"/>
    <property type="match status" value="1"/>
</dbReference>
<dbReference type="EMBL" id="FO082262">
    <property type="protein sequence ID" value="CCO20430.1"/>
    <property type="molecule type" value="Genomic_DNA"/>
</dbReference>
<dbReference type="Proteomes" id="UP000198341">
    <property type="component" value="Chromosome 17"/>
</dbReference>
<dbReference type="GeneID" id="19011108"/>
<dbReference type="SMART" id="SM00320">
    <property type="entry name" value="WD40"/>
    <property type="match status" value="3"/>
</dbReference>
<feature type="region of interest" description="Disordered" evidence="4">
    <location>
        <begin position="424"/>
        <end position="460"/>
    </location>
</feature>
<feature type="compositionally biased region" description="Basic and acidic residues" evidence="4">
    <location>
        <begin position="445"/>
        <end position="460"/>
    </location>
</feature>
<proteinExistence type="predicted"/>
<dbReference type="Gene3D" id="2.130.10.10">
    <property type="entry name" value="YVTN repeat-like/Quinoprotein amine dehydrogenase"/>
    <property type="match status" value="1"/>
</dbReference>
<keyword evidence="6" id="KW-1185">Reference proteome</keyword>
<organism evidence="5 6">
    <name type="scientific">Bathycoccus prasinos</name>
    <dbReference type="NCBI Taxonomy" id="41875"/>
    <lineage>
        <taxon>Eukaryota</taxon>
        <taxon>Viridiplantae</taxon>
        <taxon>Chlorophyta</taxon>
        <taxon>Mamiellophyceae</taxon>
        <taxon>Mamiellales</taxon>
        <taxon>Bathycoccaceae</taxon>
        <taxon>Bathycoccus</taxon>
    </lineage>
</organism>
<protein>
    <submittedName>
        <fullName evidence="5">Uncharacterized protein</fullName>
    </submittedName>
</protein>
<evidence type="ECO:0000256" key="3">
    <source>
        <dbReference type="PROSITE-ProRule" id="PRU00221"/>
    </source>
</evidence>
<feature type="region of interest" description="Disordered" evidence="4">
    <location>
        <begin position="266"/>
        <end position="292"/>
    </location>
</feature>
<reference evidence="5 6" key="1">
    <citation type="submission" date="2011-10" db="EMBL/GenBank/DDBJ databases">
        <authorList>
            <person name="Genoscope - CEA"/>
        </authorList>
    </citation>
    <scope>NUCLEOTIDE SEQUENCE [LARGE SCALE GENOMIC DNA]</scope>
    <source>
        <strain evidence="5 6">RCC 1105</strain>
    </source>
</reference>
<gene>
    <name evidence="5" type="ordered locus">Bathy17g01720</name>
</gene>
<dbReference type="InterPro" id="IPR036322">
    <property type="entry name" value="WD40_repeat_dom_sf"/>
</dbReference>
<accession>K8F6J4</accession>
<dbReference type="OrthoDB" id="10262475at2759"/>
<evidence type="ECO:0000256" key="2">
    <source>
        <dbReference type="ARBA" id="ARBA00022737"/>
    </source>
</evidence>
<feature type="compositionally biased region" description="Low complexity" evidence="4">
    <location>
        <begin position="424"/>
        <end position="434"/>
    </location>
</feature>
<evidence type="ECO:0000256" key="1">
    <source>
        <dbReference type="ARBA" id="ARBA00022574"/>
    </source>
</evidence>
<evidence type="ECO:0000313" key="5">
    <source>
        <dbReference type="EMBL" id="CCO20430.1"/>
    </source>
</evidence>
<dbReference type="InterPro" id="IPR001680">
    <property type="entry name" value="WD40_rpt"/>
</dbReference>
<dbReference type="InterPro" id="IPR015943">
    <property type="entry name" value="WD40/YVTN_repeat-like_dom_sf"/>
</dbReference>
<name>K8F6J4_9CHLO</name>
<feature type="compositionally biased region" description="Basic residues" evidence="4">
    <location>
        <begin position="435"/>
        <end position="444"/>
    </location>
</feature>
<dbReference type="AlphaFoldDB" id="K8F6J4"/>
<dbReference type="KEGG" id="bpg:Bathy17g01720"/>
<dbReference type="STRING" id="41875.K8F6J4"/>
<keyword evidence="2" id="KW-0677">Repeat</keyword>
<dbReference type="RefSeq" id="XP_007508326.1">
    <property type="nucleotide sequence ID" value="XM_007508264.1"/>
</dbReference>
<keyword evidence="1 3" id="KW-0853">WD repeat</keyword>
<dbReference type="SUPFAM" id="SSF50978">
    <property type="entry name" value="WD40 repeat-like"/>
    <property type="match status" value="1"/>
</dbReference>
<sequence>MNNFDDDGEGGGISGAEVLTGCAFNEEISKLAVSRTSSVLAASTWSGDLHVFSLLAGGQEESKEYVGRFTSASSSSSGEIKSPILDCAFSPSNGDNGCVCFGTLSGELLCGDSATRVLKTEGGDQNVVMNDDSVKVVGTHKDAIKNVFFLEDKPDVVFSAGWDLYLNAWDLRMPSRSRKILSNALPFKPHLADAKNNRVLFVSAEGKERRYDSSVILLTNAPSFERTTSRSFLNKKDFGEGQEQQQQQLGQYQHVRSCALSFNPKHSYGAQREEEEERRDSSRKQQQKQQPSCDFVLGLSNSKCSVEFFREELDEKYAYNFLCHRETVRADDAPKFAFQRQQKFKQKKNQQRKVLLHPINGCAFIQQSTNLLVTGGGDGKVELWSTKTREHLETVCDFKKGSSISQLAVNEPGDLIAVAVTKNNNSSSRNTTHSSKSRKVYVKHFRPDETEETATRAAEK</sequence>
<evidence type="ECO:0000256" key="4">
    <source>
        <dbReference type="SAM" id="MobiDB-lite"/>
    </source>
</evidence>